<organism evidence="2 3">
    <name type="scientific">Aquibacillus halophilus</name>
    <dbReference type="NCBI Taxonomy" id="930132"/>
    <lineage>
        <taxon>Bacteria</taxon>
        <taxon>Bacillati</taxon>
        <taxon>Bacillota</taxon>
        <taxon>Bacilli</taxon>
        <taxon>Bacillales</taxon>
        <taxon>Bacillaceae</taxon>
        <taxon>Aquibacillus</taxon>
    </lineage>
</organism>
<dbReference type="Proteomes" id="UP000799092">
    <property type="component" value="Unassembled WGS sequence"/>
</dbReference>
<dbReference type="EMBL" id="WJNG01000028">
    <property type="protein sequence ID" value="MRH45149.1"/>
    <property type="molecule type" value="Genomic_DNA"/>
</dbReference>
<name>A0A6A8DMZ6_9BACI</name>
<gene>
    <name evidence="2" type="ORF">GH741_21210</name>
</gene>
<dbReference type="InterPro" id="IPR052158">
    <property type="entry name" value="INH-QAR"/>
</dbReference>
<keyword evidence="3" id="KW-1185">Reference proteome</keyword>
<dbReference type="GO" id="GO:0006355">
    <property type="term" value="P:regulation of DNA-templated transcription"/>
    <property type="evidence" value="ECO:0007669"/>
    <property type="project" value="TreeGrafter"/>
</dbReference>
<dbReference type="PANTHER" id="PTHR43130">
    <property type="entry name" value="ARAC-FAMILY TRANSCRIPTIONAL REGULATOR"/>
    <property type="match status" value="1"/>
</dbReference>
<dbReference type="Pfam" id="PF01965">
    <property type="entry name" value="DJ-1_PfpI"/>
    <property type="match status" value="1"/>
</dbReference>
<reference evidence="2" key="1">
    <citation type="submission" date="2019-11" db="EMBL/GenBank/DDBJ databases">
        <authorList>
            <person name="Li J."/>
        </authorList>
    </citation>
    <scope>NUCLEOTIDE SEQUENCE</scope>
    <source>
        <strain evidence="2">B6B</strain>
    </source>
</reference>
<evidence type="ECO:0000259" key="1">
    <source>
        <dbReference type="Pfam" id="PF01965"/>
    </source>
</evidence>
<evidence type="ECO:0000313" key="3">
    <source>
        <dbReference type="Proteomes" id="UP000799092"/>
    </source>
</evidence>
<accession>A0A6A8DMZ6</accession>
<dbReference type="RefSeq" id="WP_153738740.1">
    <property type="nucleotide sequence ID" value="NZ_WJNG01000028.1"/>
</dbReference>
<comment type="caution">
    <text evidence="2">The sequence shown here is derived from an EMBL/GenBank/DDBJ whole genome shotgun (WGS) entry which is preliminary data.</text>
</comment>
<dbReference type="CDD" id="cd03139">
    <property type="entry name" value="GATase1_PfpI_2"/>
    <property type="match status" value="1"/>
</dbReference>
<dbReference type="SUPFAM" id="SSF52317">
    <property type="entry name" value="Class I glutamine amidotransferase-like"/>
    <property type="match status" value="1"/>
</dbReference>
<dbReference type="InterPro" id="IPR002818">
    <property type="entry name" value="DJ-1/PfpI"/>
</dbReference>
<dbReference type="AlphaFoldDB" id="A0A6A8DMZ6"/>
<dbReference type="PANTHER" id="PTHR43130:SF14">
    <property type="entry name" value="DJ-1_PFPI DOMAIN-CONTAINING PROTEIN"/>
    <property type="match status" value="1"/>
</dbReference>
<dbReference type="Gene3D" id="3.40.50.880">
    <property type="match status" value="1"/>
</dbReference>
<protein>
    <submittedName>
        <fullName evidence="2">DJ-1/PfpI family protein</fullName>
    </submittedName>
</protein>
<proteinExistence type="predicted"/>
<feature type="domain" description="DJ-1/PfpI" evidence="1">
    <location>
        <begin position="7"/>
        <end position="177"/>
    </location>
</feature>
<evidence type="ECO:0000313" key="2">
    <source>
        <dbReference type="EMBL" id="MRH45149.1"/>
    </source>
</evidence>
<dbReference type="InterPro" id="IPR029062">
    <property type="entry name" value="Class_I_gatase-like"/>
</dbReference>
<sequence length="201" mass="22501">MDKQWVVGILLFDEVEVLDFAGPFEVFSITDDLDTFKKPFIVKTVSETGKMITARNGLIVQPNFSFATMPAFDIVIIPGGYGAEHIQINNDRVISWIKEQKQKVTLLTSICTGALLLAKAGVLDGKKATTHWMDVDRLEDEFPHIIVERNVKFVDTGDIITSAGISAGIDMSFHIIKNLLNPETAQTTAKRMEYNWEPIEK</sequence>
<dbReference type="OrthoDB" id="9803764at2"/>